<gene>
    <name evidence="1" type="ORF">FD35_GL000606</name>
</gene>
<name>A0A0R1RKP5_9LACO</name>
<evidence type="ECO:0000313" key="1">
    <source>
        <dbReference type="EMBL" id="KRL54203.1"/>
    </source>
</evidence>
<sequence>MKFTPLYFLPLFYCKPLENKSESAVFSFKNPFLRAIYNKQGDKFGKSVKERPLTAMAASL</sequence>
<dbReference type="Proteomes" id="UP000051999">
    <property type="component" value="Unassembled WGS sequence"/>
</dbReference>
<evidence type="ECO:0000313" key="2">
    <source>
        <dbReference type="Proteomes" id="UP000051999"/>
    </source>
</evidence>
<organism evidence="1 2">
    <name type="scientific">Furfurilactobacillus rossiae DSM 15814</name>
    <dbReference type="NCBI Taxonomy" id="1114972"/>
    <lineage>
        <taxon>Bacteria</taxon>
        <taxon>Bacillati</taxon>
        <taxon>Bacillota</taxon>
        <taxon>Bacilli</taxon>
        <taxon>Lactobacillales</taxon>
        <taxon>Lactobacillaceae</taxon>
        <taxon>Furfurilactobacillus</taxon>
    </lineage>
</organism>
<dbReference type="EMBL" id="AZFF01000010">
    <property type="protein sequence ID" value="KRL54203.1"/>
    <property type="molecule type" value="Genomic_DNA"/>
</dbReference>
<reference evidence="1 2" key="1">
    <citation type="journal article" date="2015" name="Genome Announc.">
        <title>Expanding the biotechnology potential of lactobacilli through comparative genomics of 213 strains and associated genera.</title>
        <authorList>
            <person name="Sun Z."/>
            <person name="Harris H.M."/>
            <person name="McCann A."/>
            <person name="Guo C."/>
            <person name="Argimon S."/>
            <person name="Zhang W."/>
            <person name="Yang X."/>
            <person name="Jeffery I.B."/>
            <person name="Cooney J.C."/>
            <person name="Kagawa T.F."/>
            <person name="Liu W."/>
            <person name="Song Y."/>
            <person name="Salvetti E."/>
            <person name="Wrobel A."/>
            <person name="Rasinkangas P."/>
            <person name="Parkhill J."/>
            <person name="Rea M.C."/>
            <person name="O'Sullivan O."/>
            <person name="Ritari J."/>
            <person name="Douillard F.P."/>
            <person name="Paul Ross R."/>
            <person name="Yang R."/>
            <person name="Briner A.E."/>
            <person name="Felis G.E."/>
            <person name="de Vos W.M."/>
            <person name="Barrangou R."/>
            <person name="Klaenhammer T.R."/>
            <person name="Caufield P.W."/>
            <person name="Cui Y."/>
            <person name="Zhang H."/>
            <person name="O'Toole P.W."/>
        </authorList>
    </citation>
    <scope>NUCLEOTIDE SEQUENCE [LARGE SCALE GENOMIC DNA]</scope>
    <source>
        <strain evidence="1 2">DSM 15814</strain>
    </source>
</reference>
<accession>A0A0R1RKP5</accession>
<proteinExistence type="predicted"/>
<comment type="caution">
    <text evidence="1">The sequence shown here is derived from an EMBL/GenBank/DDBJ whole genome shotgun (WGS) entry which is preliminary data.</text>
</comment>
<keyword evidence="2" id="KW-1185">Reference proteome</keyword>
<protein>
    <submittedName>
        <fullName evidence="1">Uncharacterized protein</fullName>
    </submittedName>
</protein>
<dbReference type="AlphaFoldDB" id="A0A0R1RKP5"/>